<evidence type="ECO:0000256" key="3">
    <source>
        <dbReference type="ARBA" id="ARBA00022989"/>
    </source>
</evidence>
<comment type="subcellular location">
    <subcellularLocation>
        <location evidence="1">Membrane</location>
        <topology evidence="1">Multi-pass membrane protein</topology>
    </subcellularLocation>
</comment>
<protein>
    <submittedName>
        <fullName evidence="5">Phage holin family protein</fullName>
    </submittedName>
</protein>
<keyword evidence="6" id="KW-1185">Reference proteome</keyword>
<evidence type="ECO:0000313" key="5">
    <source>
        <dbReference type="EMBL" id="MBU5674926.1"/>
    </source>
</evidence>
<evidence type="ECO:0000256" key="1">
    <source>
        <dbReference type="ARBA" id="ARBA00004141"/>
    </source>
</evidence>
<name>A0ABS6G0Q5_9FIRM</name>
<comment type="caution">
    <text evidence="5">The sequence shown here is derived from an EMBL/GenBank/DDBJ whole genome shotgun (WGS) entry which is preliminary data.</text>
</comment>
<evidence type="ECO:0000313" key="6">
    <source>
        <dbReference type="Proteomes" id="UP000779508"/>
    </source>
</evidence>
<keyword evidence="4" id="KW-0472">Membrane</keyword>
<accession>A0ABS6G0Q5</accession>
<reference evidence="5 6" key="1">
    <citation type="submission" date="2021-06" db="EMBL/GenBank/DDBJ databases">
        <authorList>
            <person name="Sun Q."/>
            <person name="Li D."/>
        </authorList>
    </citation>
    <scope>NUCLEOTIDE SEQUENCE [LARGE SCALE GENOMIC DNA]</scope>
    <source>
        <strain evidence="5 6">MSJ-5</strain>
    </source>
</reference>
<evidence type="ECO:0000256" key="2">
    <source>
        <dbReference type="ARBA" id="ARBA00022692"/>
    </source>
</evidence>
<keyword evidence="3" id="KW-1133">Transmembrane helix</keyword>
<gene>
    <name evidence="5" type="ORF">KQI88_00665</name>
</gene>
<sequence length="31" mass="3444">MKILAILMAIDYIIGLMEGFKNKNLASDIGF</sequence>
<dbReference type="Pfam" id="PF05105">
    <property type="entry name" value="Phage_holin_4_1"/>
    <property type="match status" value="1"/>
</dbReference>
<dbReference type="Proteomes" id="UP000779508">
    <property type="component" value="Unassembled WGS sequence"/>
</dbReference>
<organism evidence="5 6">
    <name type="scientific">Alkaliphilus flagellatus</name>
    <dbReference type="NCBI Taxonomy" id="2841507"/>
    <lineage>
        <taxon>Bacteria</taxon>
        <taxon>Bacillati</taxon>
        <taxon>Bacillota</taxon>
        <taxon>Clostridia</taxon>
        <taxon>Peptostreptococcales</taxon>
        <taxon>Natronincolaceae</taxon>
        <taxon>Alkaliphilus</taxon>
    </lineage>
</organism>
<dbReference type="EMBL" id="JAHLQK010000001">
    <property type="protein sequence ID" value="MBU5674926.1"/>
    <property type="molecule type" value="Genomic_DNA"/>
</dbReference>
<proteinExistence type="predicted"/>
<keyword evidence="2" id="KW-0812">Transmembrane</keyword>
<dbReference type="InterPro" id="IPR006480">
    <property type="entry name" value="Phage_holin_4_1"/>
</dbReference>
<evidence type="ECO:0000256" key="4">
    <source>
        <dbReference type="ARBA" id="ARBA00023136"/>
    </source>
</evidence>